<dbReference type="AlphaFoldDB" id="A0A6C0EIX7"/>
<sequence length="282" mass="31621">MSTGCQNSTSPINISKQSVAGSCTNKCDLMFDYHGSSCNIFRSETYLELDYDNSSKAPVTFNNIAHEVYKVRIYCPSLHTFNGKRAPAELIIAHNGNGSNLLVCVPLMESEITSESSKMMEKIVNDTEKLAPKVGNRASLNVPNYNLNNIVPKLPYFFYEATLPFPPCNGNYNLVVFHTSTFNTIKKPIVDKMRKIIKEHAIQTRSGPELFLSGLKSHSRESDDIYISCQPVKDGKSKKEGFSNISDSHMINFNNEINISDHIIPLTIGTFFIFGLLYNRIN</sequence>
<evidence type="ECO:0000256" key="1">
    <source>
        <dbReference type="SAM" id="Phobius"/>
    </source>
</evidence>
<proteinExistence type="predicted"/>
<dbReference type="InterPro" id="IPR036398">
    <property type="entry name" value="CA_dom_sf"/>
</dbReference>
<dbReference type="InterPro" id="IPR001148">
    <property type="entry name" value="CA_dom"/>
</dbReference>
<dbReference type="Pfam" id="PF00194">
    <property type="entry name" value="Carb_anhydrase"/>
    <property type="match status" value="1"/>
</dbReference>
<feature type="domain" description="Alpha-carbonic anhydrase" evidence="2">
    <location>
        <begin position="7"/>
        <end position="201"/>
    </location>
</feature>
<accession>A0A6C0EIX7</accession>
<evidence type="ECO:0000313" key="3">
    <source>
        <dbReference type="EMBL" id="QHT28300.1"/>
    </source>
</evidence>
<protein>
    <recommendedName>
        <fullName evidence="2">Alpha-carbonic anhydrase domain-containing protein</fullName>
    </recommendedName>
</protein>
<keyword evidence="1" id="KW-0812">Transmembrane</keyword>
<reference evidence="3" key="1">
    <citation type="journal article" date="2020" name="Nature">
        <title>Giant virus diversity and host interactions through global metagenomics.</title>
        <authorList>
            <person name="Schulz F."/>
            <person name="Roux S."/>
            <person name="Paez-Espino D."/>
            <person name="Jungbluth S."/>
            <person name="Walsh D.A."/>
            <person name="Denef V.J."/>
            <person name="McMahon K.D."/>
            <person name="Konstantinidis K.T."/>
            <person name="Eloe-Fadrosh E.A."/>
            <person name="Kyrpides N.C."/>
            <person name="Woyke T."/>
        </authorList>
    </citation>
    <scope>NUCLEOTIDE SEQUENCE</scope>
    <source>
        <strain evidence="3">GVMAG-M-3300001348-25</strain>
    </source>
</reference>
<keyword evidence="1" id="KW-0472">Membrane</keyword>
<organism evidence="3">
    <name type="scientific">viral metagenome</name>
    <dbReference type="NCBI Taxonomy" id="1070528"/>
    <lineage>
        <taxon>unclassified sequences</taxon>
        <taxon>metagenomes</taxon>
        <taxon>organismal metagenomes</taxon>
    </lineage>
</organism>
<dbReference type="EMBL" id="MN738854">
    <property type="protein sequence ID" value="QHT28300.1"/>
    <property type="molecule type" value="Genomic_DNA"/>
</dbReference>
<feature type="transmembrane region" description="Helical" evidence="1">
    <location>
        <begin position="263"/>
        <end position="281"/>
    </location>
</feature>
<dbReference type="SUPFAM" id="SSF51069">
    <property type="entry name" value="Carbonic anhydrase"/>
    <property type="match status" value="1"/>
</dbReference>
<keyword evidence="1" id="KW-1133">Transmembrane helix</keyword>
<name>A0A6C0EIX7_9ZZZZ</name>
<evidence type="ECO:0000259" key="2">
    <source>
        <dbReference type="Pfam" id="PF00194"/>
    </source>
</evidence>
<dbReference type="Gene3D" id="3.10.200.10">
    <property type="entry name" value="Alpha carbonic anhydrase"/>
    <property type="match status" value="1"/>
</dbReference>